<dbReference type="AlphaFoldDB" id="A0A2A3EPC5"/>
<dbReference type="OrthoDB" id="5917722at2759"/>
<dbReference type="EMBL" id="KZ288201">
    <property type="protein sequence ID" value="PBC33567.1"/>
    <property type="molecule type" value="Genomic_DNA"/>
</dbReference>
<protein>
    <submittedName>
        <fullName evidence="10">Uncharacterized protein</fullName>
    </submittedName>
</protein>
<keyword evidence="4" id="KW-0732">Signal</keyword>
<evidence type="ECO:0000313" key="10">
    <source>
        <dbReference type="EMBL" id="PBC33567.1"/>
    </source>
</evidence>
<evidence type="ECO:0000256" key="7">
    <source>
        <dbReference type="ARBA" id="ARBA00023180"/>
    </source>
</evidence>
<dbReference type="STRING" id="94128.A0A2A3EPC5"/>
<dbReference type="Pfam" id="PF06679">
    <property type="entry name" value="DUF1180"/>
    <property type="match status" value="1"/>
</dbReference>
<gene>
    <name evidence="10" type="ORF">APICC_00902</name>
</gene>
<evidence type="ECO:0000256" key="9">
    <source>
        <dbReference type="SAM" id="Phobius"/>
    </source>
</evidence>
<evidence type="ECO:0000313" key="11">
    <source>
        <dbReference type="Proteomes" id="UP000242457"/>
    </source>
</evidence>
<evidence type="ECO:0000256" key="6">
    <source>
        <dbReference type="ARBA" id="ARBA00023136"/>
    </source>
</evidence>
<evidence type="ECO:0000256" key="3">
    <source>
        <dbReference type="ARBA" id="ARBA00022692"/>
    </source>
</evidence>
<evidence type="ECO:0000256" key="1">
    <source>
        <dbReference type="ARBA" id="ARBA00004479"/>
    </source>
</evidence>
<name>A0A2A3EPC5_APICC</name>
<feature type="region of interest" description="Disordered" evidence="8">
    <location>
        <begin position="82"/>
        <end position="103"/>
    </location>
</feature>
<keyword evidence="6 9" id="KW-0472">Membrane</keyword>
<feature type="compositionally biased region" description="Basic and acidic residues" evidence="8">
    <location>
        <begin position="84"/>
        <end position="103"/>
    </location>
</feature>
<reference evidence="10 11" key="1">
    <citation type="submission" date="2014-07" db="EMBL/GenBank/DDBJ databases">
        <title>Genomic and transcriptomic analysis on Apis cerana provide comprehensive insights into honey bee biology.</title>
        <authorList>
            <person name="Diao Q."/>
            <person name="Sun L."/>
            <person name="Zheng H."/>
            <person name="Zheng H."/>
            <person name="Xu S."/>
            <person name="Wang S."/>
            <person name="Zeng Z."/>
            <person name="Hu F."/>
            <person name="Su S."/>
            <person name="Wu J."/>
        </authorList>
    </citation>
    <scope>NUCLEOTIDE SEQUENCE [LARGE SCALE GENOMIC DNA]</scope>
    <source>
        <tissue evidence="10">Pupae without intestine</tissue>
    </source>
</reference>
<dbReference type="PANTHER" id="PTHR28607:SF4">
    <property type="entry name" value="TRANSMEMBRANE PROTEIN"/>
    <property type="match status" value="1"/>
</dbReference>
<keyword evidence="7" id="KW-0325">Glycoprotein</keyword>
<evidence type="ECO:0000256" key="8">
    <source>
        <dbReference type="SAM" id="MobiDB-lite"/>
    </source>
</evidence>
<sequence>MTQNNEALEDPDDKSFYISVDLPTKTERNRDIPNPMENKNVETVKKDNAHNSLDGEIYQQNAVLSGGTTILENNRTVDNITSKQTDDNKTAHATETRKEHVGEGHATSLNAGALKRGFYVFVGLSVLVLAYIVFRSFRYLTVLKLTIHVLKLNKTRAQMVRKYGVLAHRQDVEMRPLPLDEEDDEDTTVFDASNVLTNNVQHQNL</sequence>
<evidence type="ECO:0000256" key="2">
    <source>
        <dbReference type="ARBA" id="ARBA00006986"/>
    </source>
</evidence>
<feature type="transmembrane region" description="Helical" evidence="9">
    <location>
        <begin position="117"/>
        <end position="134"/>
    </location>
</feature>
<proteinExistence type="inferred from homology"/>
<comment type="subcellular location">
    <subcellularLocation>
        <location evidence="1">Membrane</location>
        <topology evidence="1">Single-pass type I membrane protein</topology>
    </subcellularLocation>
</comment>
<evidence type="ECO:0000256" key="4">
    <source>
        <dbReference type="ARBA" id="ARBA00022729"/>
    </source>
</evidence>
<dbReference type="GO" id="GO:0016020">
    <property type="term" value="C:membrane"/>
    <property type="evidence" value="ECO:0007669"/>
    <property type="project" value="UniProtKB-SubCell"/>
</dbReference>
<keyword evidence="5 9" id="KW-1133">Transmembrane helix</keyword>
<dbReference type="Proteomes" id="UP000242457">
    <property type="component" value="Unassembled WGS sequence"/>
</dbReference>
<organism evidence="10 11">
    <name type="scientific">Apis cerana cerana</name>
    <name type="common">Oriental honeybee</name>
    <dbReference type="NCBI Taxonomy" id="94128"/>
    <lineage>
        <taxon>Eukaryota</taxon>
        <taxon>Metazoa</taxon>
        <taxon>Ecdysozoa</taxon>
        <taxon>Arthropoda</taxon>
        <taxon>Hexapoda</taxon>
        <taxon>Insecta</taxon>
        <taxon>Pterygota</taxon>
        <taxon>Neoptera</taxon>
        <taxon>Endopterygota</taxon>
        <taxon>Hymenoptera</taxon>
        <taxon>Apocrita</taxon>
        <taxon>Aculeata</taxon>
        <taxon>Apoidea</taxon>
        <taxon>Anthophila</taxon>
        <taxon>Apidae</taxon>
        <taxon>Apis</taxon>
    </lineage>
</organism>
<keyword evidence="3 9" id="KW-0812">Transmembrane</keyword>
<dbReference type="PANTHER" id="PTHR28607">
    <property type="entry name" value="EXPRESSED PROTEIN"/>
    <property type="match status" value="1"/>
</dbReference>
<evidence type="ECO:0000256" key="5">
    <source>
        <dbReference type="ARBA" id="ARBA00022989"/>
    </source>
</evidence>
<dbReference type="InterPro" id="IPR009565">
    <property type="entry name" value="FAM174-like"/>
</dbReference>
<keyword evidence="11" id="KW-1185">Reference proteome</keyword>
<accession>A0A2A3EPC5</accession>
<comment type="similarity">
    <text evidence="2">Belongs to the FAM174 family.</text>
</comment>